<dbReference type="PANTHER" id="PTHR10696:SF56">
    <property type="entry name" value="TAUD_TFDA-LIKE DOMAIN-CONTAINING PROTEIN"/>
    <property type="match status" value="1"/>
</dbReference>
<dbReference type="GO" id="GO:0016706">
    <property type="term" value="F:2-oxoglutarate-dependent dioxygenase activity"/>
    <property type="evidence" value="ECO:0007669"/>
    <property type="project" value="UniProtKB-ARBA"/>
</dbReference>
<evidence type="ECO:0000256" key="1">
    <source>
        <dbReference type="ARBA" id="ARBA00001954"/>
    </source>
</evidence>
<evidence type="ECO:0000256" key="2">
    <source>
        <dbReference type="ARBA" id="ARBA00023002"/>
    </source>
</evidence>
<sequence length="269" mass="28927">MSSLSILTDVTALHREFFARYASLANDAAYVEACPSATSVPVFGPVSSLLDVRRNIREALVHDGACVAKTPGVDFEASLAQQVSILGLALPDSLGAGYSTIAVTPNRKYYASSSIGQPMHSDDAHRATPPPVISLYCDVPSADGGITTLAPLGTYLDGRRFTLPPACFARDALTLVGAMGLIQRPLLIDGPRLGCALPSIAMEIQSDSEVLNVLAELLDWCHRPANQVRLRLESGDVLFIDNFRWVHGRTAFPADQPRRLYRASFACAD</sequence>
<evidence type="ECO:0000256" key="3">
    <source>
        <dbReference type="ARBA" id="ARBA00023194"/>
    </source>
</evidence>
<keyword evidence="2" id="KW-0560">Oxidoreductase</keyword>
<proteinExistence type="predicted"/>
<dbReference type="SUPFAM" id="SSF51197">
    <property type="entry name" value="Clavaminate synthase-like"/>
    <property type="match status" value="1"/>
</dbReference>
<keyword evidence="3" id="KW-0045">Antibiotic biosynthesis</keyword>
<accession>A0A6V7F2J6</accession>
<dbReference type="InterPro" id="IPR050411">
    <property type="entry name" value="AlphaKG_dependent_hydroxylases"/>
</dbReference>
<dbReference type="EMBL" id="LR828253">
    <property type="protein sequence ID" value="CAD0357695.1"/>
    <property type="molecule type" value="Genomic_DNA"/>
</dbReference>
<comment type="cofactor">
    <cofactor evidence="1">
        <name>Fe(2+)</name>
        <dbReference type="ChEBI" id="CHEBI:29033"/>
    </cofactor>
</comment>
<dbReference type="EMBL" id="LR828253">
    <property type="protein sequence ID" value="CAD0357703.1"/>
    <property type="molecule type" value="Genomic_DNA"/>
</dbReference>
<name>A0A6V7F2J6_9XANT</name>
<evidence type="ECO:0000259" key="4">
    <source>
        <dbReference type="Pfam" id="PF02668"/>
    </source>
</evidence>
<dbReference type="GO" id="GO:0017000">
    <property type="term" value="P:antibiotic biosynthetic process"/>
    <property type="evidence" value="ECO:0007669"/>
    <property type="project" value="UniProtKB-KW"/>
</dbReference>
<gene>
    <name evidence="5" type="ORF">CFBP8129_42270</name>
</gene>
<dbReference type="AlphaFoldDB" id="A0A6V7F2J6"/>
<dbReference type="InterPro" id="IPR003819">
    <property type="entry name" value="TauD/TfdA-like"/>
</dbReference>
<feature type="domain" description="TauD/TfdA-like" evidence="4">
    <location>
        <begin position="208"/>
        <end position="263"/>
    </location>
</feature>
<dbReference type="Gene3D" id="3.60.130.10">
    <property type="entry name" value="Clavaminate synthase-like"/>
    <property type="match status" value="2"/>
</dbReference>
<reference evidence="5" key="1">
    <citation type="submission" date="2020-07" db="EMBL/GenBank/DDBJ databases">
        <authorList>
            <person name="Pothier F. J."/>
        </authorList>
    </citation>
    <scope>NUCLEOTIDE SEQUENCE</scope>
    <source>
        <strain evidence="5">CFBP 8129</strain>
    </source>
</reference>
<evidence type="ECO:0000313" key="5">
    <source>
        <dbReference type="EMBL" id="CAD0357695.1"/>
    </source>
</evidence>
<protein>
    <recommendedName>
        <fullName evidence="4">TauD/TfdA-like domain-containing protein</fullName>
    </recommendedName>
</protein>
<dbReference type="Pfam" id="PF02668">
    <property type="entry name" value="TauD"/>
    <property type="match status" value="1"/>
</dbReference>
<organism evidence="5">
    <name type="scientific">Xanthomonas hortorum pv. gardneri</name>
    <dbReference type="NCBI Taxonomy" id="2754056"/>
    <lineage>
        <taxon>Bacteria</taxon>
        <taxon>Pseudomonadati</taxon>
        <taxon>Pseudomonadota</taxon>
        <taxon>Gammaproteobacteria</taxon>
        <taxon>Lysobacterales</taxon>
        <taxon>Lysobacteraceae</taxon>
        <taxon>Xanthomonas</taxon>
    </lineage>
</organism>
<dbReference type="PANTHER" id="PTHR10696">
    <property type="entry name" value="GAMMA-BUTYROBETAINE HYDROXYLASE-RELATED"/>
    <property type="match status" value="1"/>
</dbReference>
<dbReference type="InterPro" id="IPR042098">
    <property type="entry name" value="TauD-like_sf"/>
</dbReference>